<feature type="region of interest" description="Disordered" evidence="1">
    <location>
        <begin position="660"/>
        <end position="682"/>
    </location>
</feature>
<feature type="compositionally biased region" description="Basic and acidic residues" evidence="1">
    <location>
        <begin position="673"/>
        <end position="682"/>
    </location>
</feature>
<feature type="transmembrane region" description="Helical" evidence="2">
    <location>
        <begin position="580"/>
        <end position="599"/>
    </location>
</feature>
<dbReference type="OMA" id="LMLLYRT"/>
<keyword evidence="2" id="KW-1133">Transmembrane helix</keyword>
<dbReference type="Pfam" id="PF11374">
    <property type="entry name" value="DUF3176"/>
    <property type="match status" value="1"/>
</dbReference>
<feature type="region of interest" description="Disordered" evidence="1">
    <location>
        <begin position="1"/>
        <end position="24"/>
    </location>
</feature>
<gene>
    <name evidence="3" type="ORF">JI435_064800</name>
</gene>
<organism evidence="3 4">
    <name type="scientific">Phaeosphaeria nodorum (strain SN15 / ATCC MYA-4574 / FGSC 10173)</name>
    <name type="common">Glume blotch fungus</name>
    <name type="synonym">Parastagonospora nodorum</name>
    <dbReference type="NCBI Taxonomy" id="321614"/>
    <lineage>
        <taxon>Eukaryota</taxon>
        <taxon>Fungi</taxon>
        <taxon>Dikarya</taxon>
        <taxon>Ascomycota</taxon>
        <taxon>Pezizomycotina</taxon>
        <taxon>Dothideomycetes</taxon>
        <taxon>Pleosporomycetidae</taxon>
        <taxon>Pleosporales</taxon>
        <taxon>Pleosporineae</taxon>
        <taxon>Phaeosphaeriaceae</taxon>
        <taxon>Parastagonospora</taxon>
    </lineage>
</organism>
<evidence type="ECO:0008006" key="5">
    <source>
        <dbReference type="Google" id="ProtNLM"/>
    </source>
</evidence>
<keyword evidence="4" id="KW-1185">Reference proteome</keyword>
<dbReference type="EMBL" id="CP069031">
    <property type="protein sequence ID" value="QRC99142.1"/>
    <property type="molecule type" value="Genomic_DNA"/>
</dbReference>
<feature type="transmembrane region" description="Helical" evidence="2">
    <location>
        <begin position="106"/>
        <end position="124"/>
    </location>
</feature>
<keyword evidence="2" id="KW-0472">Membrane</keyword>
<proteinExistence type="predicted"/>
<dbReference type="InterPro" id="IPR021514">
    <property type="entry name" value="DUF3176"/>
</dbReference>
<protein>
    <recommendedName>
        <fullName evidence="5">DUF3176 domain containing protein</fullName>
    </recommendedName>
</protein>
<dbReference type="OrthoDB" id="5376804at2759"/>
<evidence type="ECO:0000313" key="3">
    <source>
        <dbReference type="EMBL" id="QRC99142.1"/>
    </source>
</evidence>
<feature type="transmembrane region" description="Helical" evidence="2">
    <location>
        <begin position="74"/>
        <end position="94"/>
    </location>
</feature>
<evidence type="ECO:0000256" key="1">
    <source>
        <dbReference type="SAM" id="MobiDB-lite"/>
    </source>
</evidence>
<dbReference type="VEuPathDB" id="FungiDB:JI435_064800"/>
<dbReference type="PANTHER" id="PTHR35394:SF5">
    <property type="entry name" value="DUF3176 DOMAIN-CONTAINING PROTEIN"/>
    <property type="match status" value="1"/>
</dbReference>
<evidence type="ECO:0000313" key="4">
    <source>
        <dbReference type="Proteomes" id="UP000663193"/>
    </source>
</evidence>
<accession>A0A7U2F694</accession>
<sequence length="682" mass="76460">MSSVPVHRLSSAPPQQQWPPLHPPPRFRTGHKSFDVQSTAKKHKSSLDIAQRFERKLAEYNASQNILKRWLFEVLSWCISAVCMAAIVGIYFHLKDKPIGGYMSGYLLTMANVFGKIASAALIVPTSEALGQLKWKWFHESNAMWDFEIFDKASRGPWGAVMLLFRTRCRSLAALGAFLIVLLLAIDTFFQQVVSLPTRWTLEGTAGTLPSTIQYDPHLPLLYREGGQMSVKDKDMSLIIETFSYENGTQPVSFGNGTRPEIPLSCPTSNCTWPVYDTLGVCSQCEDVSTELTYACLNTTVDWTIDREGGYRVELGYPNATMCGYFLNATSQDPTMMSGYLVNSNGTLGETLLMRTLPLSTLFDYTPLYGNGSIKFKHYRNTITDVLIVSAANGSAETVRRGIRPTAHECVLNWCVKTMRSSYYSGRYSEEVLHNFQNTTKGLHPWVTIPFWTENDNGTDLFYVQNISIDPGMTPQGRNITGFGVSNFSASSIITGFSDIFPAVYTLTGNSDPIMRYKFWNTGPASTRVLEFNPWLAPNNVTRHMERLATAMTNVVRSSRNRNMISGDAFTRETFISISWAWLSFPFTLLILGLVFLVATMMKTSNDGELGSWKTSAMPALIYSLPQDVRRDLASSTEENTPRKSARKVRIRLHPDQGWRVSGQRFGSPTLLSRDEHHATSV</sequence>
<dbReference type="PANTHER" id="PTHR35394">
    <property type="entry name" value="DUF3176 DOMAIN-CONTAINING PROTEIN"/>
    <property type="match status" value="1"/>
</dbReference>
<evidence type="ECO:0000256" key="2">
    <source>
        <dbReference type="SAM" id="Phobius"/>
    </source>
</evidence>
<keyword evidence="2" id="KW-0812">Transmembrane</keyword>
<name>A0A7U2F694_PHANO</name>
<feature type="transmembrane region" description="Helical" evidence="2">
    <location>
        <begin position="172"/>
        <end position="190"/>
    </location>
</feature>
<dbReference type="Proteomes" id="UP000663193">
    <property type="component" value="Chromosome 9"/>
</dbReference>
<dbReference type="AlphaFoldDB" id="A0A7U2F694"/>
<reference evidence="4" key="1">
    <citation type="journal article" date="2021" name="BMC Genomics">
        <title>Chromosome-level genome assembly and manually-curated proteome of model necrotroph Parastagonospora nodorum Sn15 reveals a genome-wide trove of candidate effector homologs, and redundancy of virulence-related functions within an accessory chromosome.</title>
        <authorList>
            <person name="Bertazzoni S."/>
            <person name="Jones D.A.B."/>
            <person name="Phan H.T."/>
            <person name="Tan K.-C."/>
            <person name="Hane J.K."/>
        </authorList>
    </citation>
    <scope>NUCLEOTIDE SEQUENCE [LARGE SCALE GENOMIC DNA]</scope>
    <source>
        <strain evidence="4">SN15 / ATCC MYA-4574 / FGSC 10173)</strain>
    </source>
</reference>